<keyword evidence="2" id="KW-1185">Reference proteome</keyword>
<gene>
    <name evidence="1" type="ORF">SPARVUS_LOCUS5829426</name>
</gene>
<sequence>MPAWAGGDGRGRCRAHIVGAKDKVSTVGNPCATPHGKPECSSLLPLLVLKLYPDLHSGIPLGRLT</sequence>
<name>A0ABN9CW23_9NEOB</name>
<reference evidence="1" key="1">
    <citation type="submission" date="2023-05" db="EMBL/GenBank/DDBJ databases">
        <authorList>
            <person name="Stuckert A."/>
        </authorList>
    </citation>
    <scope>NUCLEOTIDE SEQUENCE</scope>
</reference>
<evidence type="ECO:0000313" key="2">
    <source>
        <dbReference type="Proteomes" id="UP001162483"/>
    </source>
</evidence>
<accession>A0ABN9CW23</accession>
<evidence type="ECO:0000313" key="1">
    <source>
        <dbReference type="EMBL" id="CAI9563944.1"/>
    </source>
</evidence>
<feature type="non-terminal residue" evidence="1">
    <location>
        <position position="65"/>
    </location>
</feature>
<dbReference type="Proteomes" id="UP001162483">
    <property type="component" value="Unassembled WGS sequence"/>
</dbReference>
<proteinExistence type="predicted"/>
<dbReference type="EMBL" id="CATNWA010012697">
    <property type="protein sequence ID" value="CAI9563944.1"/>
    <property type="molecule type" value="Genomic_DNA"/>
</dbReference>
<organism evidence="1 2">
    <name type="scientific">Staurois parvus</name>
    <dbReference type="NCBI Taxonomy" id="386267"/>
    <lineage>
        <taxon>Eukaryota</taxon>
        <taxon>Metazoa</taxon>
        <taxon>Chordata</taxon>
        <taxon>Craniata</taxon>
        <taxon>Vertebrata</taxon>
        <taxon>Euteleostomi</taxon>
        <taxon>Amphibia</taxon>
        <taxon>Batrachia</taxon>
        <taxon>Anura</taxon>
        <taxon>Neobatrachia</taxon>
        <taxon>Ranoidea</taxon>
        <taxon>Ranidae</taxon>
        <taxon>Staurois</taxon>
    </lineage>
</organism>
<comment type="caution">
    <text evidence="1">The sequence shown here is derived from an EMBL/GenBank/DDBJ whole genome shotgun (WGS) entry which is preliminary data.</text>
</comment>
<protein>
    <submittedName>
        <fullName evidence="1">Uncharacterized protein</fullName>
    </submittedName>
</protein>